<feature type="compositionally biased region" description="Acidic residues" evidence="1">
    <location>
        <begin position="682"/>
        <end position="694"/>
    </location>
</feature>
<feature type="compositionally biased region" description="Acidic residues" evidence="1">
    <location>
        <begin position="1347"/>
        <end position="1359"/>
    </location>
</feature>
<evidence type="ECO:0000313" key="2">
    <source>
        <dbReference type="EMBL" id="KAF5329057.1"/>
    </source>
</evidence>
<dbReference type="Proteomes" id="UP000541558">
    <property type="component" value="Unassembled WGS sequence"/>
</dbReference>
<feature type="compositionally biased region" description="Pro residues" evidence="1">
    <location>
        <begin position="943"/>
        <end position="952"/>
    </location>
</feature>
<reference evidence="2 3" key="1">
    <citation type="journal article" date="2020" name="ISME J.">
        <title>Uncovering the hidden diversity of litter-decomposition mechanisms in mushroom-forming fungi.</title>
        <authorList>
            <person name="Floudas D."/>
            <person name="Bentzer J."/>
            <person name="Ahren D."/>
            <person name="Johansson T."/>
            <person name="Persson P."/>
            <person name="Tunlid A."/>
        </authorList>
    </citation>
    <scope>NUCLEOTIDE SEQUENCE [LARGE SCALE GENOMIC DNA]</scope>
    <source>
        <strain evidence="2 3">CBS 175.51</strain>
    </source>
</reference>
<feature type="compositionally biased region" description="Low complexity" evidence="1">
    <location>
        <begin position="855"/>
        <end position="875"/>
    </location>
</feature>
<proteinExistence type="predicted"/>
<feature type="compositionally biased region" description="Basic and acidic residues" evidence="1">
    <location>
        <begin position="889"/>
        <end position="903"/>
    </location>
</feature>
<name>A0A8H5BT42_9AGAR</name>
<accession>A0A8H5BT42</accession>
<feature type="compositionally biased region" description="Low complexity" evidence="1">
    <location>
        <begin position="621"/>
        <end position="632"/>
    </location>
</feature>
<feature type="compositionally biased region" description="Basic and acidic residues" evidence="1">
    <location>
        <begin position="520"/>
        <end position="540"/>
    </location>
</feature>
<feature type="compositionally biased region" description="Acidic residues" evidence="1">
    <location>
        <begin position="1419"/>
        <end position="1433"/>
    </location>
</feature>
<feature type="compositionally biased region" description="Basic residues" evidence="1">
    <location>
        <begin position="246"/>
        <end position="255"/>
    </location>
</feature>
<evidence type="ECO:0000313" key="3">
    <source>
        <dbReference type="Proteomes" id="UP000541558"/>
    </source>
</evidence>
<feature type="region of interest" description="Disordered" evidence="1">
    <location>
        <begin position="855"/>
        <end position="992"/>
    </location>
</feature>
<feature type="region of interest" description="Disordered" evidence="1">
    <location>
        <begin position="336"/>
        <end position="357"/>
    </location>
</feature>
<feature type="region of interest" description="Disordered" evidence="1">
    <location>
        <begin position="1097"/>
        <end position="1116"/>
    </location>
</feature>
<sequence>MSGSDHGSLEATLALSDIMHTMSPSPVPSTQEGKLTGIGTLDGMGYGEDPDSLGLLDMDSDAVTPKAAAGQGLPLEDTGRYASPEPVTEEVTAHFRDRLVKMGLSVDGTKKTVEGLHLSSREEELLDMVLTLTRAPIVSSTQLVTQAELIASLQVQREHMFQEIEEERAIWDAERAGWERMAEALISQRNKSAPSEEMERKSLLHDAETRILKERLQQAQERSNAIEAEVARLRPILFMVPPVSSHSRKKRKHSNHGIEGEEPEGSSAQPPPSQPPQSQPQPQPSRTVITERALSAASTAQKATANPPPAFPNPYASTSTYTALYPGPTSYNYYPGGQASTSSTSSSSTIQRPKNTNPYLQYAFPTRINNANAVASSSSTPIAGPSQPNAGNRSSITNNKVTVPNGSSNKDGKEKRKAVASHPLSSDARTEHLLLAARKVGRQRAFAGLSRPLAKEREKLVVERDANRAARAGERAERERLERVRSGTGGGYYRSGGNSNINGAGKEKAVEGGGAATTTKETKERKGSGGGGEGERERHTTQKATQKQSTFVYVKTPGHSNAAPGTTTGMAKSRIIANAAEVRAQDDRVLAERAQAQVEREREQAASRQRSGQRERTPRTASQQAQQSQSSQRGALNSSSVGGGIGIPQTPHRRPSQGQPGSTAQTPLDSLLSAARSMMSDGEGEGDGDSECEEVLPLVDARAARGNAGKRRAAAAVEEPESPVPPSKRRRTTAGGASVGVHVQPPPPLSSNNNSGGGTVNGSGSGRTGPPRLGRETRVPSALDVLADQAQVAAAMPYAQGSQPSQTSNVRAEVGPAKVNAKAKVVESASASQGAGGEEEIGVVVVSGRRRSGRAKGAVAAAAPPPVKVGKTKAPSKNGKGKGKAVALEGDHEELAVEQERVRARAGAPGSDGESEVEDVRRHDGEDGESSLLPPIATLASNPTPPPPPVNPPEKRKRGRPRKDQSISAAASNASAALPAPPDDSAAARQVRSSTKCRSNLHFVRHQEESQCEDSYLEIRWGCQGEGERHGRICWGRKTGKGKAAAAPSSSSPVLRIIESPLSARYPDPVPLSLEEDRAMGASSAQAPITALGLEEAPVGAGPTADGTGDSGMELDHPLEPVVEVRLEENVQQALPPAVLPAGPSGDDVVMEGSEEPEGEVVRPLTPPLGGEDLTLAQQTAPPAIDVVDGEPTLVQQPSPPMIVGGSDGPPFVQQQPSPATITLILDDVEPTPQPSPPNTSLVPDTKEPSPGLQATSPTVIPVVRDAESTLTQEATSPAVTPIVVDVGPTLTSEASPPVTTPPGPTSVPISAQAGSMMGGNEPLEVTPTPLPNVELYPKEVLSMEESGNDSDLDADAEADPDHDADMDADADADDDLDADGEYEDEREVGSSIHTWSHIAYSSSDISKLVHGDQGIVMEGDDADAEGELEDESGEHTTAVFGLP</sequence>
<feature type="compositionally biased region" description="Acidic residues" evidence="1">
    <location>
        <begin position="1367"/>
        <end position="1387"/>
    </location>
</feature>
<gene>
    <name evidence="2" type="ORF">D9611_013878</name>
</gene>
<feature type="compositionally biased region" description="Polar residues" evidence="1">
    <location>
        <begin position="386"/>
        <end position="409"/>
    </location>
</feature>
<feature type="compositionally biased region" description="Polar residues" evidence="1">
    <location>
        <begin position="656"/>
        <end position="668"/>
    </location>
</feature>
<feature type="compositionally biased region" description="Acidic residues" evidence="1">
    <location>
        <begin position="1149"/>
        <end position="1159"/>
    </location>
</feature>
<feature type="region of interest" description="Disordered" evidence="1">
    <location>
        <begin position="1419"/>
        <end position="1444"/>
    </location>
</feature>
<feature type="region of interest" description="Disordered" evidence="1">
    <location>
        <begin position="1343"/>
        <end position="1393"/>
    </location>
</feature>
<keyword evidence="3" id="KW-1185">Reference proteome</keyword>
<comment type="caution">
    <text evidence="2">The sequence shown here is derived from an EMBL/GenBank/DDBJ whole genome shotgun (WGS) entry which is preliminary data.</text>
</comment>
<feature type="compositionally biased region" description="Low complexity" evidence="1">
    <location>
        <begin position="966"/>
        <end position="988"/>
    </location>
</feature>
<feature type="region of interest" description="Disordered" evidence="1">
    <location>
        <begin position="472"/>
        <end position="781"/>
    </location>
</feature>
<feature type="compositionally biased region" description="Basic and acidic residues" evidence="1">
    <location>
        <begin position="472"/>
        <end position="485"/>
    </location>
</feature>
<feature type="region of interest" description="Disordered" evidence="1">
    <location>
        <begin position="1229"/>
        <end position="1257"/>
    </location>
</feature>
<dbReference type="OrthoDB" id="2143914at2759"/>
<feature type="compositionally biased region" description="Gly residues" evidence="1">
    <location>
        <begin position="755"/>
        <end position="767"/>
    </location>
</feature>
<feature type="compositionally biased region" description="Low complexity" evidence="1">
    <location>
        <begin position="495"/>
        <end position="504"/>
    </location>
</feature>
<feature type="region of interest" description="Disordered" evidence="1">
    <location>
        <begin position="243"/>
        <end position="288"/>
    </location>
</feature>
<feature type="region of interest" description="Disordered" evidence="1">
    <location>
        <begin position="375"/>
        <end position="425"/>
    </location>
</feature>
<dbReference type="EMBL" id="JAACJK010000123">
    <property type="protein sequence ID" value="KAF5329057.1"/>
    <property type="molecule type" value="Genomic_DNA"/>
</dbReference>
<protein>
    <submittedName>
        <fullName evidence="2">Uncharacterized protein</fullName>
    </submittedName>
</protein>
<feature type="region of interest" description="Disordered" evidence="1">
    <location>
        <begin position="1135"/>
        <end position="1174"/>
    </location>
</feature>
<feature type="compositionally biased region" description="Low complexity" evidence="1">
    <location>
        <begin position="340"/>
        <end position="349"/>
    </location>
</feature>
<evidence type="ECO:0000256" key="1">
    <source>
        <dbReference type="SAM" id="MobiDB-lite"/>
    </source>
</evidence>
<feature type="compositionally biased region" description="Polar residues" evidence="1">
    <location>
        <begin position="542"/>
        <end position="551"/>
    </location>
</feature>
<organism evidence="2 3">
    <name type="scientific">Ephemerocybe angulata</name>
    <dbReference type="NCBI Taxonomy" id="980116"/>
    <lineage>
        <taxon>Eukaryota</taxon>
        <taxon>Fungi</taxon>
        <taxon>Dikarya</taxon>
        <taxon>Basidiomycota</taxon>
        <taxon>Agaricomycotina</taxon>
        <taxon>Agaricomycetes</taxon>
        <taxon>Agaricomycetidae</taxon>
        <taxon>Agaricales</taxon>
        <taxon>Agaricineae</taxon>
        <taxon>Psathyrellaceae</taxon>
        <taxon>Ephemerocybe</taxon>
    </lineage>
</organism>
<feature type="compositionally biased region" description="Pro residues" evidence="1">
    <location>
        <begin position="269"/>
        <end position="283"/>
    </location>
</feature>